<dbReference type="Proteomes" id="UP001150907">
    <property type="component" value="Unassembled WGS sequence"/>
</dbReference>
<protein>
    <submittedName>
        <fullName evidence="1">Uncharacterized protein</fullName>
    </submittedName>
</protein>
<accession>A0A9W8B8C0</accession>
<feature type="non-terminal residue" evidence="1">
    <location>
        <position position="148"/>
    </location>
</feature>
<dbReference type="EMBL" id="JANBQF010001534">
    <property type="protein sequence ID" value="KAJ1997013.1"/>
    <property type="molecule type" value="Genomic_DNA"/>
</dbReference>
<feature type="non-terminal residue" evidence="1">
    <location>
        <position position="1"/>
    </location>
</feature>
<sequence length="148" mass="16804">RCSCAPSCTTCTRSARTGSSMETRMCLPRARTTRQARRLRNKRLIRRRLFRLNTRALATGTSRRRDHAPPTEPTRHLTRVTNPNKPCLWFSPIRAMCRRHFHPRMVPLTQPTSATRSSLKPTPMSLLSTPALVSRPSIQTTMAVGVEP</sequence>
<gene>
    <name evidence="1" type="ORF">H4R26_005984</name>
</gene>
<evidence type="ECO:0000313" key="2">
    <source>
        <dbReference type="Proteomes" id="UP001150907"/>
    </source>
</evidence>
<name>A0A9W8B8C0_9FUNG</name>
<reference evidence="1" key="1">
    <citation type="submission" date="2022-07" db="EMBL/GenBank/DDBJ databases">
        <title>Phylogenomic reconstructions and comparative analyses of Kickxellomycotina fungi.</title>
        <authorList>
            <person name="Reynolds N.K."/>
            <person name="Stajich J.E."/>
            <person name="Barry K."/>
            <person name="Grigoriev I.V."/>
            <person name="Crous P."/>
            <person name="Smith M.E."/>
        </authorList>
    </citation>
    <scope>NUCLEOTIDE SEQUENCE</scope>
    <source>
        <strain evidence="1">IMI 214461</strain>
    </source>
</reference>
<dbReference type="AlphaFoldDB" id="A0A9W8B8C0"/>
<evidence type="ECO:0000313" key="1">
    <source>
        <dbReference type="EMBL" id="KAJ1997013.1"/>
    </source>
</evidence>
<proteinExistence type="predicted"/>
<keyword evidence="2" id="KW-1185">Reference proteome</keyword>
<comment type="caution">
    <text evidence="1">The sequence shown here is derived from an EMBL/GenBank/DDBJ whole genome shotgun (WGS) entry which is preliminary data.</text>
</comment>
<organism evidence="1 2">
    <name type="scientific">Coemansia thaxteri</name>
    <dbReference type="NCBI Taxonomy" id="2663907"/>
    <lineage>
        <taxon>Eukaryota</taxon>
        <taxon>Fungi</taxon>
        <taxon>Fungi incertae sedis</taxon>
        <taxon>Zoopagomycota</taxon>
        <taxon>Kickxellomycotina</taxon>
        <taxon>Kickxellomycetes</taxon>
        <taxon>Kickxellales</taxon>
        <taxon>Kickxellaceae</taxon>
        <taxon>Coemansia</taxon>
    </lineage>
</organism>